<reference evidence="2 3" key="1">
    <citation type="submission" date="2014-05" db="EMBL/GenBank/DDBJ databases">
        <authorList>
            <person name="Rizzardi K."/>
            <person name="Winiecka-Krusnell J."/>
            <person name="Ramliden M."/>
            <person name="Alm E."/>
            <person name="Andersson S."/>
            <person name="Byfors S."/>
        </authorList>
    </citation>
    <scope>NUCLEOTIDE SEQUENCE [LARGE SCALE GENOMIC DNA]</scope>
    <source>
        <strain evidence="2 3">LEGN</strain>
    </source>
</reference>
<proteinExistence type="predicted"/>
<dbReference type="Proteomes" id="UP000054422">
    <property type="component" value="Unassembled WGS sequence"/>
</dbReference>
<protein>
    <submittedName>
        <fullName evidence="2">Uncharacterized protein</fullName>
    </submittedName>
</protein>
<keyword evidence="3" id="KW-1185">Reference proteome</keyword>
<gene>
    <name evidence="2" type="ORF">EP47_03115</name>
</gene>
<evidence type="ECO:0000313" key="3">
    <source>
        <dbReference type="Proteomes" id="UP000054422"/>
    </source>
</evidence>
<accession>A0A0A2SS88</accession>
<dbReference type="STRING" id="1498499.EP47_03115"/>
<evidence type="ECO:0000256" key="1">
    <source>
        <dbReference type="SAM" id="Phobius"/>
    </source>
</evidence>
<keyword evidence="1" id="KW-0472">Membrane</keyword>
<sequence>MIKKNYYKYILGVTLGLIVTHIFWSYFIGSLTSFLYDSSIINVRNYIDDEQISLTQAYLNQKIKSAKNR</sequence>
<organism evidence="2 3">
    <name type="scientific">Legionella norrlandica</name>
    <dbReference type="NCBI Taxonomy" id="1498499"/>
    <lineage>
        <taxon>Bacteria</taxon>
        <taxon>Pseudomonadati</taxon>
        <taxon>Pseudomonadota</taxon>
        <taxon>Gammaproteobacteria</taxon>
        <taxon>Legionellales</taxon>
        <taxon>Legionellaceae</taxon>
        <taxon>Legionella</taxon>
    </lineage>
</organism>
<feature type="transmembrane region" description="Helical" evidence="1">
    <location>
        <begin position="7"/>
        <end position="28"/>
    </location>
</feature>
<keyword evidence="1" id="KW-0812">Transmembrane</keyword>
<evidence type="ECO:0000313" key="2">
    <source>
        <dbReference type="EMBL" id="KGP63627.1"/>
    </source>
</evidence>
<dbReference type="AlphaFoldDB" id="A0A0A2SS88"/>
<dbReference type="EMBL" id="JNCF01000012">
    <property type="protein sequence ID" value="KGP63627.1"/>
    <property type="molecule type" value="Genomic_DNA"/>
</dbReference>
<keyword evidence="1" id="KW-1133">Transmembrane helix</keyword>
<name>A0A0A2SS88_9GAMM</name>
<comment type="caution">
    <text evidence="2">The sequence shown here is derived from an EMBL/GenBank/DDBJ whole genome shotgun (WGS) entry which is preliminary data.</text>
</comment>